<dbReference type="EMBL" id="FMZO01000002">
    <property type="protein sequence ID" value="SDC34779.1"/>
    <property type="molecule type" value="Genomic_DNA"/>
</dbReference>
<organism evidence="2 3">
    <name type="scientific">Niabella drilacis (strain DSM 25811 / CCM 8410 / CCUG 62505 / LMG 26954 / E90)</name>
    <dbReference type="NCBI Taxonomy" id="1285928"/>
    <lineage>
        <taxon>Bacteria</taxon>
        <taxon>Pseudomonadati</taxon>
        <taxon>Bacteroidota</taxon>
        <taxon>Chitinophagia</taxon>
        <taxon>Chitinophagales</taxon>
        <taxon>Chitinophagaceae</taxon>
        <taxon>Niabella</taxon>
    </lineage>
</organism>
<feature type="domain" description="AB hydrolase-1" evidence="1">
    <location>
        <begin position="34"/>
        <end position="205"/>
    </location>
</feature>
<dbReference type="Proteomes" id="UP000198757">
    <property type="component" value="Unassembled WGS sequence"/>
</dbReference>
<dbReference type="AlphaFoldDB" id="A0A1G6KUM2"/>
<dbReference type="InterPro" id="IPR029058">
    <property type="entry name" value="AB_hydrolase_fold"/>
</dbReference>
<evidence type="ECO:0000259" key="1">
    <source>
        <dbReference type="Pfam" id="PF12697"/>
    </source>
</evidence>
<dbReference type="Pfam" id="PF12697">
    <property type="entry name" value="Abhydrolase_6"/>
    <property type="match status" value="1"/>
</dbReference>
<reference evidence="3" key="1">
    <citation type="submission" date="2016-10" db="EMBL/GenBank/DDBJ databases">
        <authorList>
            <person name="Varghese N."/>
            <person name="Submissions S."/>
        </authorList>
    </citation>
    <scope>NUCLEOTIDE SEQUENCE [LARGE SCALE GENOMIC DNA]</scope>
    <source>
        <strain evidence="3">DSM 25811 / CCM 8410 / LMG 26954 / E90</strain>
    </source>
</reference>
<gene>
    <name evidence="2" type="ORF">SAMN04487894_102111</name>
</gene>
<dbReference type="SUPFAM" id="SSF53474">
    <property type="entry name" value="alpha/beta-Hydrolases"/>
    <property type="match status" value="1"/>
</dbReference>
<name>A0A1G6KUM2_NIADE</name>
<evidence type="ECO:0000313" key="3">
    <source>
        <dbReference type="Proteomes" id="UP000198757"/>
    </source>
</evidence>
<dbReference type="Gene3D" id="3.40.50.1820">
    <property type="entry name" value="alpha/beta hydrolase"/>
    <property type="match status" value="1"/>
</dbReference>
<dbReference type="RefSeq" id="WP_090388744.1">
    <property type="nucleotide sequence ID" value="NZ_FMZO01000002.1"/>
</dbReference>
<sequence>MNLYCIPGFGVDERIYGNLSVGDVRLCFLNWLEPEPGETLNAYARRMAEGIHEEDAVLVGISFGGMVALEIAGFRSIRKVILISSIKQRSEMPWHMRLAGLLRLNRVFPVRKIQQSDLAFKIANRRLGANTKDEQEFANTYRKTAKLHYVNWSFDQILNWRNTAGFKNVVQIHGDRDRIFPIKNIAPDYIIKGGTHMMVWNRAAEISAIIKRVLDTAGL</sequence>
<keyword evidence="3" id="KW-1185">Reference proteome</keyword>
<dbReference type="STRING" id="1285928.SAMN04487894_102111"/>
<protein>
    <submittedName>
        <fullName evidence="2">Pimeloyl-ACP methyl ester carboxylesterase</fullName>
    </submittedName>
</protein>
<proteinExistence type="predicted"/>
<accession>A0A1G6KUM2</accession>
<dbReference type="InterPro" id="IPR000073">
    <property type="entry name" value="AB_hydrolase_1"/>
</dbReference>
<evidence type="ECO:0000313" key="2">
    <source>
        <dbReference type="EMBL" id="SDC34779.1"/>
    </source>
</evidence>
<dbReference type="OrthoDB" id="659408at2"/>